<dbReference type="EMBL" id="GBXM01025557">
    <property type="protein sequence ID" value="JAH83020.1"/>
    <property type="molecule type" value="Transcribed_RNA"/>
</dbReference>
<name>A0A0E9W0D0_ANGAN</name>
<dbReference type="AlphaFoldDB" id="A0A0E9W0D0"/>
<reference evidence="1" key="1">
    <citation type="submission" date="2014-11" db="EMBL/GenBank/DDBJ databases">
        <authorList>
            <person name="Amaro Gonzalez C."/>
        </authorList>
    </citation>
    <scope>NUCLEOTIDE SEQUENCE</scope>
</reference>
<accession>A0A0E9W0D0</accession>
<protein>
    <submittedName>
        <fullName evidence="1">Uncharacterized protein</fullName>
    </submittedName>
</protein>
<evidence type="ECO:0000313" key="1">
    <source>
        <dbReference type="EMBL" id="JAH83020.1"/>
    </source>
</evidence>
<reference evidence="1" key="2">
    <citation type="journal article" date="2015" name="Fish Shellfish Immunol.">
        <title>Early steps in the European eel (Anguilla anguilla)-Vibrio vulnificus interaction in the gills: Role of the RtxA13 toxin.</title>
        <authorList>
            <person name="Callol A."/>
            <person name="Pajuelo D."/>
            <person name="Ebbesson L."/>
            <person name="Teles M."/>
            <person name="MacKenzie S."/>
            <person name="Amaro C."/>
        </authorList>
    </citation>
    <scope>NUCLEOTIDE SEQUENCE</scope>
</reference>
<proteinExistence type="predicted"/>
<organism evidence="1">
    <name type="scientific">Anguilla anguilla</name>
    <name type="common">European freshwater eel</name>
    <name type="synonym">Muraena anguilla</name>
    <dbReference type="NCBI Taxonomy" id="7936"/>
    <lineage>
        <taxon>Eukaryota</taxon>
        <taxon>Metazoa</taxon>
        <taxon>Chordata</taxon>
        <taxon>Craniata</taxon>
        <taxon>Vertebrata</taxon>
        <taxon>Euteleostomi</taxon>
        <taxon>Actinopterygii</taxon>
        <taxon>Neopterygii</taxon>
        <taxon>Teleostei</taxon>
        <taxon>Anguilliformes</taxon>
        <taxon>Anguillidae</taxon>
        <taxon>Anguilla</taxon>
    </lineage>
</organism>
<sequence>MTFYPWGLFFSPFFLRIIKYMRFEYMVFFLLDI</sequence>